<feature type="region of interest" description="Disordered" evidence="3">
    <location>
        <begin position="609"/>
        <end position="642"/>
    </location>
</feature>
<dbReference type="Pfam" id="PF00723">
    <property type="entry name" value="Glyco_hydro_15"/>
    <property type="match status" value="1"/>
</dbReference>
<accession>A0ABD0LGT6</accession>
<evidence type="ECO:0000256" key="3">
    <source>
        <dbReference type="SAM" id="MobiDB-lite"/>
    </source>
</evidence>
<comment type="caution">
    <text evidence="6">The sequence shown here is derived from an EMBL/GenBank/DDBJ whole genome shotgun (WGS) entry which is preliminary data.</text>
</comment>
<dbReference type="AlphaFoldDB" id="A0ABD0LGT6"/>
<feature type="region of interest" description="Disordered" evidence="3">
    <location>
        <begin position="123"/>
        <end position="209"/>
    </location>
</feature>
<feature type="domain" description="Phosphorylase b kinase regulatory subunit alpha/beta C-terminal" evidence="5">
    <location>
        <begin position="563"/>
        <end position="804"/>
    </location>
</feature>
<reference evidence="6 7" key="1">
    <citation type="journal article" date="2023" name="Sci. Data">
        <title>Genome assembly of the Korean intertidal mud-creeper Batillaria attramentaria.</title>
        <authorList>
            <person name="Patra A.K."/>
            <person name="Ho P.T."/>
            <person name="Jun S."/>
            <person name="Lee S.J."/>
            <person name="Kim Y."/>
            <person name="Won Y.J."/>
        </authorList>
    </citation>
    <scope>NUCLEOTIDE SEQUENCE [LARGE SCALE GENOMIC DNA]</scope>
    <source>
        <strain evidence="6">Wonlab-2016</strain>
    </source>
</reference>
<proteinExistence type="inferred from homology"/>
<keyword evidence="2" id="KW-0321">Glycogen metabolism</keyword>
<keyword evidence="2" id="KW-0472">Membrane</keyword>
<comment type="function">
    <text evidence="2">Phosphorylase b kinase catalyzes the phosphorylation of serine in certain substrates, including troponin I.</text>
</comment>
<dbReference type="InterPro" id="IPR045583">
    <property type="entry name" value="KPBA/B_C"/>
</dbReference>
<protein>
    <recommendedName>
        <fullName evidence="2">Phosphorylase b kinase regulatory subunit</fullName>
    </recommendedName>
</protein>
<feature type="compositionally biased region" description="Polar residues" evidence="3">
    <location>
        <begin position="227"/>
        <end position="242"/>
    </location>
</feature>
<evidence type="ECO:0000313" key="7">
    <source>
        <dbReference type="Proteomes" id="UP001519460"/>
    </source>
</evidence>
<keyword evidence="1 2" id="KW-0119">Carbohydrate metabolism</keyword>
<feature type="domain" description="GH15-like" evidence="4">
    <location>
        <begin position="339"/>
        <end position="549"/>
    </location>
</feature>
<keyword evidence="2" id="KW-1003">Cell membrane</keyword>
<organism evidence="6 7">
    <name type="scientific">Batillaria attramentaria</name>
    <dbReference type="NCBI Taxonomy" id="370345"/>
    <lineage>
        <taxon>Eukaryota</taxon>
        <taxon>Metazoa</taxon>
        <taxon>Spiralia</taxon>
        <taxon>Lophotrochozoa</taxon>
        <taxon>Mollusca</taxon>
        <taxon>Gastropoda</taxon>
        <taxon>Caenogastropoda</taxon>
        <taxon>Sorbeoconcha</taxon>
        <taxon>Cerithioidea</taxon>
        <taxon>Batillariidae</taxon>
        <taxon>Batillaria</taxon>
    </lineage>
</organism>
<dbReference type="EMBL" id="JACVVK020000049">
    <property type="protein sequence ID" value="KAK7498731.1"/>
    <property type="molecule type" value="Genomic_DNA"/>
</dbReference>
<dbReference type="Proteomes" id="UP001519460">
    <property type="component" value="Unassembled WGS sequence"/>
</dbReference>
<evidence type="ECO:0000259" key="5">
    <source>
        <dbReference type="Pfam" id="PF19292"/>
    </source>
</evidence>
<evidence type="ECO:0000256" key="2">
    <source>
        <dbReference type="RuleBase" id="RU364123"/>
    </source>
</evidence>
<keyword evidence="2" id="KW-0112">Calmodulin-binding</keyword>
<feature type="compositionally biased region" description="Low complexity" evidence="3">
    <location>
        <begin position="195"/>
        <end position="209"/>
    </location>
</feature>
<feature type="compositionally biased region" description="Basic and acidic residues" evidence="3">
    <location>
        <begin position="165"/>
        <end position="174"/>
    </location>
</feature>
<dbReference type="PANTHER" id="PTHR10749:SF7">
    <property type="entry name" value="PHOSPHORYLASE B KINASE REGULATORY SUBUNIT ALPHA-RELATED"/>
    <property type="match status" value="1"/>
</dbReference>
<keyword evidence="2" id="KW-0449">Lipoprotein</keyword>
<comment type="subcellular location">
    <subcellularLocation>
        <location evidence="2">Cell membrane</location>
        <topology evidence="2">Lipid-anchor</topology>
        <orientation evidence="2">Cytoplasmic side</orientation>
    </subcellularLocation>
</comment>
<keyword evidence="7" id="KW-1185">Reference proteome</keyword>
<feature type="region of interest" description="Disordered" evidence="3">
    <location>
        <begin position="323"/>
        <end position="345"/>
    </location>
</feature>
<comment type="similarity">
    <text evidence="2">Belongs to the phosphorylase b kinase regulatory chain family.</text>
</comment>
<dbReference type="InterPro" id="IPR008734">
    <property type="entry name" value="PHK_A/B_su"/>
</dbReference>
<name>A0ABD0LGT6_9CAEN</name>
<sequence>FMDQHRFYVVLDTNFLIDFLRTEVAYLKRSWKALGRPTITFLVTHTLLDHLHNPPSALIATIKKIQSGYISGTRVHMGKLSDFLTTSCITQLSFLRDPDDPTQKEHQIMDFIDNIMSPSCPRPHLLGSGRRQRRSSRGASGMAISGIVRRSRSIQIDPEQLPVTGRRDMTMRMEDIEEADHEESISLATPETGKESGQSGQQSSCESSLEGLYSVSGRCDLPYADRQTCSSTDGSPRSSFKTTRQRKISVISAGSRGRARRSSTPSIHFVSSMGHRVTLPGEISEELDEKPSFSYMTTMISSSSVDVAPQYRSFVLKDAVPDAVPDEEEGVPGSDSSVPGSPLPNEDVRPFLRLQNIPSEMGIISPTTSKTSPTASPVLHRKYFEEQKGVDIAELLDNLKQSESLQEQADIIHYLYTTRGADWDTGLDKNKKCTVRDLLVELYEKAGHWKQWWLVRHTAGMLQKRVEDLAIAATDLLVRQKQLSVGMPPDREHIITCPLPPDELANIIYQACGEDSSSGALTQELLIYLAMFIRTEPKLFQEMLRLRVGLIIQVMASEMARTLKCTGDEASDHLMNLTSTTHHVEGGQKMSVVSKHGKGEASAFARLSKKDKVVSQKDLPLPTSPPGTGDEEDDEASTDRQGQWLRRRRLDGALNRVPIGFYPRIWEVLRRCPGLMIDDTLLPRSLTSESGAFAPQWYRWRLDPISLLMTKQEFKFALQVEMVLNTLPQPEYRQLMVEAMMVLTVLVENDGKAITMNNVIQIDDIVQEANRIFIEDQQMPEDIQEITKGAEGICQHLYDSAPSGRFGTMAYMCRALARILQLPVSNGALDCVVC</sequence>
<evidence type="ECO:0000259" key="4">
    <source>
        <dbReference type="Pfam" id="PF00723"/>
    </source>
</evidence>
<evidence type="ECO:0000256" key="1">
    <source>
        <dbReference type="ARBA" id="ARBA00023277"/>
    </source>
</evidence>
<feature type="compositionally biased region" description="Low complexity" evidence="3">
    <location>
        <begin position="331"/>
        <end position="344"/>
    </location>
</feature>
<dbReference type="GO" id="GO:0005886">
    <property type="term" value="C:plasma membrane"/>
    <property type="evidence" value="ECO:0007669"/>
    <property type="project" value="UniProtKB-SubCell"/>
</dbReference>
<gene>
    <name evidence="6" type="ORF">BaRGS_00010108</name>
</gene>
<keyword evidence="2" id="KW-0636">Prenylation</keyword>
<dbReference type="GO" id="GO:0005516">
    <property type="term" value="F:calmodulin binding"/>
    <property type="evidence" value="ECO:0007669"/>
    <property type="project" value="UniProtKB-KW"/>
</dbReference>
<dbReference type="PANTHER" id="PTHR10749">
    <property type="entry name" value="PHOSPHORYLASE B KINASE REGULATORY SUBUNIT"/>
    <property type="match status" value="1"/>
</dbReference>
<feature type="non-terminal residue" evidence="6">
    <location>
        <position position="1"/>
    </location>
</feature>
<feature type="region of interest" description="Disordered" evidence="3">
    <location>
        <begin position="223"/>
        <end position="264"/>
    </location>
</feature>
<dbReference type="InterPro" id="IPR011613">
    <property type="entry name" value="GH15-like"/>
</dbReference>
<comment type="pathway">
    <text evidence="2">Glycan biosynthesis; glycogen metabolism.</text>
</comment>
<feature type="compositionally biased region" description="Low complexity" evidence="3">
    <location>
        <begin position="137"/>
        <end position="147"/>
    </location>
</feature>
<evidence type="ECO:0000313" key="6">
    <source>
        <dbReference type="EMBL" id="KAK7498731.1"/>
    </source>
</evidence>
<dbReference type="GO" id="GO:0005977">
    <property type="term" value="P:glycogen metabolic process"/>
    <property type="evidence" value="ECO:0007669"/>
    <property type="project" value="UniProtKB-KW"/>
</dbReference>
<dbReference type="Pfam" id="PF19292">
    <property type="entry name" value="KPBB_C"/>
    <property type="match status" value="1"/>
</dbReference>